<feature type="domain" description="Carrier" evidence="1">
    <location>
        <begin position="8"/>
        <end position="83"/>
    </location>
</feature>
<accession>A0AAE3VVD0</accession>
<proteinExistence type="predicted"/>
<reference evidence="2 3" key="1">
    <citation type="submission" date="2023-07" db="EMBL/GenBank/DDBJ databases">
        <title>Sequencing the genomes of 1000 actinobacteria strains.</title>
        <authorList>
            <person name="Klenk H.-P."/>
        </authorList>
    </citation>
    <scope>NUCLEOTIDE SEQUENCE [LARGE SCALE GENOMIC DNA]</scope>
    <source>
        <strain evidence="2 3">DSM 44709</strain>
    </source>
</reference>
<name>A0AAE3VVD0_9ACTN</name>
<dbReference type="PROSITE" id="PS50075">
    <property type="entry name" value="CARRIER"/>
    <property type="match status" value="1"/>
</dbReference>
<evidence type="ECO:0000313" key="3">
    <source>
        <dbReference type="Proteomes" id="UP001240236"/>
    </source>
</evidence>
<dbReference type="RefSeq" id="WP_307234867.1">
    <property type="nucleotide sequence ID" value="NZ_JAUSUZ010000001.1"/>
</dbReference>
<dbReference type="Gene3D" id="1.10.1200.10">
    <property type="entry name" value="ACP-like"/>
    <property type="match status" value="1"/>
</dbReference>
<evidence type="ECO:0000259" key="1">
    <source>
        <dbReference type="PROSITE" id="PS50075"/>
    </source>
</evidence>
<dbReference type="EMBL" id="JAUSUZ010000001">
    <property type="protein sequence ID" value="MDQ0363892.1"/>
    <property type="molecule type" value="Genomic_DNA"/>
</dbReference>
<dbReference type="Proteomes" id="UP001240236">
    <property type="component" value="Unassembled WGS sequence"/>
</dbReference>
<dbReference type="SUPFAM" id="SSF47336">
    <property type="entry name" value="ACP-like"/>
    <property type="match status" value="1"/>
</dbReference>
<organism evidence="2 3">
    <name type="scientific">Catenuloplanes indicus</name>
    <dbReference type="NCBI Taxonomy" id="137267"/>
    <lineage>
        <taxon>Bacteria</taxon>
        <taxon>Bacillati</taxon>
        <taxon>Actinomycetota</taxon>
        <taxon>Actinomycetes</taxon>
        <taxon>Micromonosporales</taxon>
        <taxon>Micromonosporaceae</taxon>
        <taxon>Catenuloplanes</taxon>
    </lineage>
</organism>
<dbReference type="InterPro" id="IPR036736">
    <property type="entry name" value="ACP-like_sf"/>
</dbReference>
<keyword evidence="3" id="KW-1185">Reference proteome</keyword>
<comment type="caution">
    <text evidence="2">The sequence shown here is derived from an EMBL/GenBank/DDBJ whole genome shotgun (WGS) entry which is preliminary data.</text>
</comment>
<evidence type="ECO:0000313" key="2">
    <source>
        <dbReference type="EMBL" id="MDQ0363892.1"/>
    </source>
</evidence>
<gene>
    <name evidence="2" type="ORF">J2S42_000561</name>
</gene>
<dbReference type="Pfam" id="PF00550">
    <property type="entry name" value="PP-binding"/>
    <property type="match status" value="1"/>
</dbReference>
<dbReference type="AlphaFoldDB" id="A0AAE3VVD0"/>
<sequence>MTEQTTSVPEKEELRRIIAETLEADVEEITDDANFVDDLEVDSLMALEITVRLEKRYGISLDESEMRGVSSLNGTYKLLLDKLAS</sequence>
<protein>
    <submittedName>
        <fullName evidence="2">Acyl carrier protein</fullName>
    </submittedName>
</protein>
<dbReference type="InterPro" id="IPR009081">
    <property type="entry name" value="PP-bd_ACP"/>
</dbReference>